<organism evidence="1 2">
    <name type="scientific">Marchantia polymorpha</name>
    <name type="common">Common liverwort</name>
    <name type="synonym">Marchantia aquatica</name>
    <dbReference type="NCBI Taxonomy" id="3197"/>
    <lineage>
        <taxon>Eukaryota</taxon>
        <taxon>Viridiplantae</taxon>
        <taxon>Streptophyta</taxon>
        <taxon>Embryophyta</taxon>
        <taxon>Marchantiophyta</taxon>
        <taxon>Marchantiopsida</taxon>
        <taxon>Marchantiidae</taxon>
        <taxon>Marchantiales</taxon>
        <taxon>Marchantiaceae</taxon>
        <taxon>Marchantia</taxon>
    </lineage>
</organism>
<evidence type="ECO:0000313" key="1">
    <source>
        <dbReference type="EMBL" id="PTQ46670.1"/>
    </source>
</evidence>
<dbReference type="EMBL" id="KZ772682">
    <property type="protein sequence ID" value="PTQ46670.1"/>
    <property type="molecule type" value="Genomic_DNA"/>
</dbReference>
<dbReference type="AlphaFoldDB" id="A0A2R6XKM1"/>
<evidence type="ECO:0000313" key="2">
    <source>
        <dbReference type="Proteomes" id="UP000244005"/>
    </source>
</evidence>
<name>A0A2R6XKM1_MARPO</name>
<dbReference type="Proteomes" id="UP000244005">
    <property type="component" value="Unassembled WGS sequence"/>
</dbReference>
<reference evidence="2" key="1">
    <citation type="journal article" date="2017" name="Cell">
        <title>Insights into land plant evolution garnered from the Marchantia polymorpha genome.</title>
        <authorList>
            <person name="Bowman J.L."/>
            <person name="Kohchi T."/>
            <person name="Yamato K.T."/>
            <person name="Jenkins J."/>
            <person name="Shu S."/>
            <person name="Ishizaki K."/>
            <person name="Yamaoka S."/>
            <person name="Nishihama R."/>
            <person name="Nakamura Y."/>
            <person name="Berger F."/>
            <person name="Adam C."/>
            <person name="Aki S.S."/>
            <person name="Althoff F."/>
            <person name="Araki T."/>
            <person name="Arteaga-Vazquez M.A."/>
            <person name="Balasubrmanian S."/>
            <person name="Barry K."/>
            <person name="Bauer D."/>
            <person name="Boehm C.R."/>
            <person name="Briginshaw L."/>
            <person name="Caballero-Perez J."/>
            <person name="Catarino B."/>
            <person name="Chen F."/>
            <person name="Chiyoda S."/>
            <person name="Chovatia M."/>
            <person name="Davies K.M."/>
            <person name="Delmans M."/>
            <person name="Demura T."/>
            <person name="Dierschke T."/>
            <person name="Dolan L."/>
            <person name="Dorantes-Acosta A.E."/>
            <person name="Eklund D.M."/>
            <person name="Florent S.N."/>
            <person name="Flores-Sandoval E."/>
            <person name="Fujiyama A."/>
            <person name="Fukuzawa H."/>
            <person name="Galik B."/>
            <person name="Grimanelli D."/>
            <person name="Grimwood J."/>
            <person name="Grossniklaus U."/>
            <person name="Hamada T."/>
            <person name="Haseloff J."/>
            <person name="Hetherington A.J."/>
            <person name="Higo A."/>
            <person name="Hirakawa Y."/>
            <person name="Hundley H.N."/>
            <person name="Ikeda Y."/>
            <person name="Inoue K."/>
            <person name="Inoue S.I."/>
            <person name="Ishida S."/>
            <person name="Jia Q."/>
            <person name="Kakita M."/>
            <person name="Kanazawa T."/>
            <person name="Kawai Y."/>
            <person name="Kawashima T."/>
            <person name="Kennedy M."/>
            <person name="Kinose K."/>
            <person name="Kinoshita T."/>
            <person name="Kohara Y."/>
            <person name="Koide E."/>
            <person name="Komatsu K."/>
            <person name="Kopischke S."/>
            <person name="Kubo M."/>
            <person name="Kyozuka J."/>
            <person name="Lagercrantz U."/>
            <person name="Lin S.S."/>
            <person name="Lindquist E."/>
            <person name="Lipzen A.M."/>
            <person name="Lu C.W."/>
            <person name="De Luna E."/>
            <person name="Martienssen R.A."/>
            <person name="Minamino N."/>
            <person name="Mizutani M."/>
            <person name="Mizutani M."/>
            <person name="Mochizuki N."/>
            <person name="Monte I."/>
            <person name="Mosher R."/>
            <person name="Nagasaki H."/>
            <person name="Nakagami H."/>
            <person name="Naramoto S."/>
            <person name="Nishitani K."/>
            <person name="Ohtani M."/>
            <person name="Okamoto T."/>
            <person name="Okumura M."/>
            <person name="Phillips J."/>
            <person name="Pollak B."/>
            <person name="Reinders A."/>
            <person name="Rovekamp M."/>
            <person name="Sano R."/>
            <person name="Sawa S."/>
            <person name="Schmid M.W."/>
            <person name="Shirakawa M."/>
            <person name="Solano R."/>
            <person name="Spunde A."/>
            <person name="Suetsugu N."/>
            <person name="Sugano S."/>
            <person name="Sugiyama A."/>
            <person name="Sun R."/>
            <person name="Suzuki Y."/>
            <person name="Takenaka M."/>
            <person name="Takezawa D."/>
            <person name="Tomogane H."/>
            <person name="Tsuzuki M."/>
            <person name="Ueda T."/>
            <person name="Umeda M."/>
            <person name="Ward J.M."/>
            <person name="Watanabe Y."/>
            <person name="Yazaki K."/>
            <person name="Yokoyama R."/>
            <person name="Yoshitake Y."/>
            <person name="Yotsui I."/>
            <person name="Zachgo S."/>
            <person name="Schmutz J."/>
        </authorList>
    </citation>
    <scope>NUCLEOTIDE SEQUENCE [LARGE SCALE GENOMIC DNA]</scope>
    <source>
        <strain evidence="2">Tak-1</strain>
    </source>
</reference>
<accession>A0A2R6XKM1</accession>
<keyword evidence="2" id="KW-1185">Reference proteome</keyword>
<gene>
    <name evidence="1" type="ORF">MARPO_0010s0071</name>
</gene>
<proteinExistence type="predicted"/>
<dbReference type="Gramene" id="Mp5g23850.1">
    <property type="protein sequence ID" value="Mp5g23850.1.cds"/>
    <property type="gene ID" value="Mp5g23850"/>
</dbReference>
<protein>
    <submittedName>
        <fullName evidence="1">Uncharacterized protein</fullName>
    </submittedName>
</protein>
<sequence length="69" mass="7828">MKMMFRSSVMKLQDLHARRRTTPSSGCGRWGSSTLDWIAPCGVRWVTTLRWWACSKSSLVPRILKSDGG</sequence>